<gene>
    <name evidence="2" type="ORF">JW984_12855</name>
</gene>
<sequence>MKSLKNLIAIATPTSIFVISAVIIKTSDLSHLHPNIQFMAPLSIMVTIMVMGIGSGSLSNRYKIPSIPYGFFLLYQLFYMTDTDIPFRVEILDDFFEFDVINSGALTCIINFVSLCHICWDRMKTWEMRRTYMTVMIILGFLAVFYLPFEIPDMNFYILLISLIGYFLGLIAPKMTIFPAGSPVKD</sequence>
<dbReference type="EMBL" id="JAFGIX010000065">
    <property type="protein sequence ID" value="MBN1574078.1"/>
    <property type="molecule type" value="Genomic_DNA"/>
</dbReference>
<reference evidence="2" key="1">
    <citation type="journal article" date="2021" name="Environ. Microbiol.">
        <title>Genomic characterization of three novel Desulfobacterota classes expand the metabolic and phylogenetic diversity of the phylum.</title>
        <authorList>
            <person name="Murphy C.L."/>
            <person name="Biggerstaff J."/>
            <person name="Eichhorn A."/>
            <person name="Ewing E."/>
            <person name="Shahan R."/>
            <person name="Soriano D."/>
            <person name="Stewart S."/>
            <person name="VanMol K."/>
            <person name="Walker R."/>
            <person name="Walters P."/>
            <person name="Elshahed M.S."/>
            <person name="Youssef N.H."/>
        </authorList>
    </citation>
    <scope>NUCLEOTIDE SEQUENCE</scope>
    <source>
        <strain evidence="2">Zod_Metabat.24</strain>
    </source>
</reference>
<feature type="transmembrane region" description="Helical" evidence="1">
    <location>
        <begin position="132"/>
        <end position="149"/>
    </location>
</feature>
<dbReference type="Proteomes" id="UP000809273">
    <property type="component" value="Unassembled WGS sequence"/>
</dbReference>
<keyword evidence="1" id="KW-0812">Transmembrane</keyword>
<proteinExistence type="predicted"/>
<feature type="transmembrane region" description="Helical" evidence="1">
    <location>
        <begin position="62"/>
        <end position="80"/>
    </location>
</feature>
<name>A0A9D8KH69_9DELT</name>
<evidence type="ECO:0000313" key="3">
    <source>
        <dbReference type="Proteomes" id="UP000809273"/>
    </source>
</evidence>
<feature type="transmembrane region" description="Helical" evidence="1">
    <location>
        <begin position="7"/>
        <end position="24"/>
    </location>
</feature>
<keyword evidence="1" id="KW-0472">Membrane</keyword>
<feature type="transmembrane region" description="Helical" evidence="1">
    <location>
        <begin position="36"/>
        <end position="55"/>
    </location>
</feature>
<accession>A0A9D8KH69</accession>
<comment type="caution">
    <text evidence="2">The sequence shown here is derived from an EMBL/GenBank/DDBJ whole genome shotgun (WGS) entry which is preliminary data.</text>
</comment>
<evidence type="ECO:0000256" key="1">
    <source>
        <dbReference type="SAM" id="Phobius"/>
    </source>
</evidence>
<feature type="transmembrane region" description="Helical" evidence="1">
    <location>
        <begin position="155"/>
        <end position="172"/>
    </location>
</feature>
<evidence type="ECO:0000313" key="2">
    <source>
        <dbReference type="EMBL" id="MBN1574078.1"/>
    </source>
</evidence>
<dbReference type="AlphaFoldDB" id="A0A9D8KH69"/>
<reference evidence="2" key="2">
    <citation type="submission" date="2021-01" db="EMBL/GenBank/DDBJ databases">
        <authorList>
            <person name="Hahn C.R."/>
            <person name="Youssef N.H."/>
            <person name="Elshahed M."/>
        </authorList>
    </citation>
    <scope>NUCLEOTIDE SEQUENCE</scope>
    <source>
        <strain evidence="2">Zod_Metabat.24</strain>
    </source>
</reference>
<feature type="transmembrane region" description="Helical" evidence="1">
    <location>
        <begin position="100"/>
        <end position="120"/>
    </location>
</feature>
<protein>
    <submittedName>
        <fullName evidence="2">Uncharacterized protein</fullName>
    </submittedName>
</protein>
<organism evidence="2 3">
    <name type="scientific">Candidatus Zymogenus saltonus</name>
    <dbReference type="NCBI Taxonomy" id="2844893"/>
    <lineage>
        <taxon>Bacteria</taxon>
        <taxon>Deltaproteobacteria</taxon>
        <taxon>Candidatus Zymogenia</taxon>
        <taxon>Candidatus Zymogeniales</taxon>
        <taxon>Candidatus Zymogenaceae</taxon>
        <taxon>Candidatus Zymogenus</taxon>
    </lineage>
</organism>
<keyword evidence="1" id="KW-1133">Transmembrane helix</keyword>